<sequence length="50" mass="5751">MRLEFDFMAHKNIGLGVGICWDKKLLPHKRLVSLGIDFLCFTVFITLGKK</sequence>
<name>A0A8S5QTB3_9CAUD</name>
<evidence type="ECO:0000256" key="1">
    <source>
        <dbReference type="SAM" id="Phobius"/>
    </source>
</evidence>
<proteinExistence type="predicted"/>
<feature type="transmembrane region" description="Helical" evidence="1">
    <location>
        <begin position="31"/>
        <end position="48"/>
    </location>
</feature>
<reference evidence="2" key="1">
    <citation type="journal article" date="2021" name="Proc. Natl. Acad. Sci. U.S.A.">
        <title>A Catalog of Tens of Thousands of Viruses from Human Metagenomes Reveals Hidden Associations with Chronic Diseases.</title>
        <authorList>
            <person name="Tisza M.J."/>
            <person name="Buck C.B."/>
        </authorList>
    </citation>
    <scope>NUCLEOTIDE SEQUENCE</scope>
    <source>
        <strain evidence="2">CtDAq1</strain>
    </source>
</reference>
<protein>
    <submittedName>
        <fullName evidence="2">Uncharacterized protein</fullName>
    </submittedName>
</protein>
<keyword evidence="1" id="KW-1133">Transmembrane helix</keyword>
<keyword evidence="1" id="KW-0812">Transmembrane</keyword>
<dbReference type="EMBL" id="BK015733">
    <property type="protein sequence ID" value="DAE22430.1"/>
    <property type="molecule type" value="Genomic_DNA"/>
</dbReference>
<organism evidence="2">
    <name type="scientific">CrAss-like virus sp. ctDAq1</name>
    <dbReference type="NCBI Taxonomy" id="2826822"/>
    <lineage>
        <taxon>Viruses</taxon>
        <taxon>Duplodnaviria</taxon>
        <taxon>Heunggongvirae</taxon>
        <taxon>Uroviricota</taxon>
        <taxon>Caudoviricetes</taxon>
        <taxon>Crassvirales</taxon>
    </lineage>
</organism>
<evidence type="ECO:0000313" key="2">
    <source>
        <dbReference type="EMBL" id="DAE22430.1"/>
    </source>
</evidence>
<accession>A0A8S5QTB3</accession>
<keyword evidence="1" id="KW-0472">Membrane</keyword>